<gene>
    <name evidence="1" type="ORF">H8E29_00410</name>
</gene>
<evidence type="ECO:0000313" key="1">
    <source>
        <dbReference type="EMBL" id="MBC8333704.1"/>
    </source>
</evidence>
<dbReference type="AlphaFoldDB" id="A0A8J6TGZ3"/>
<organism evidence="1 2">
    <name type="scientific">Candidatus Desulfolinea nitratireducens</name>
    <dbReference type="NCBI Taxonomy" id="2841698"/>
    <lineage>
        <taxon>Bacteria</taxon>
        <taxon>Bacillati</taxon>
        <taxon>Chloroflexota</taxon>
        <taxon>Anaerolineae</taxon>
        <taxon>Anaerolineales</taxon>
        <taxon>Anaerolineales incertae sedis</taxon>
        <taxon>Candidatus Desulfolinea</taxon>
    </lineage>
</organism>
<dbReference type="EMBL" id="JACNJN010000019">
    <property type="protein sequence ID" value="MBC8333704.1"/>
    <property type="molecule type" value="Genomic_DNA"/>
</dbReference>
<evidence type="ECO:0000313" key="2">
    <source>
        <dbReference type="Proteomes" id="UP000614469"/>
    </source>
</evidence>
<comment type="caution">
    <text evidence="1">The sequence shown here is derived from an EMBL/GenBank/DDBJ whole genome shotgun (WGS) entry which is preliminary data.</text>
</comment>
<reference evidence="1 2" key="1">
    <citation type="submission" date="2020-08" db="EMBL/GenBank/DDBJ databases">
        <title>Bridging the membrane lipid divide: bacteria of the FCB group superphylum have the potential to synthesize archaeal ether lipids.</title>
        <authorList>
            <person name="Villanueva L."/>
            <person name="Von Meijenfeldt F.A.B."/>
            <person name="Westbye A.B."/>
            <person name="Yadav S."/>
            <person name="Hopmans E.C."/>
            <person name="Dutilh B.E."/>
            <person name="Sinninghe Damste J.S."/>
        </authorList>
    </citation>
    <scope>NUCLEOTIDE SEQUENCE [LARGE SCALE GENOMIC DNA]</scope>
    <source>
        <strain evidence="1">NIOZ-UU36</strain>
    </source>
</reference>
<dbReference type="Proteomes" id="UP000614469">
    <property type="component" value="Unassembled WGS sequence"/>
</dbReference>
<name>A0A8J6TGZ3_9CHLR</name>
<protein>
    <submittedName>
        <fullName evidence="1">Uncharacterized protein</fullName>
    </submittedName>
</protein>
<sequence length="74" mass="8016">MLADPQHLANGNPVSGENTDYAVVQLMGHSSPPRAMVDGDIIRENRSTGKIFPCSIIANLLFNNSIHHSGYLVI</sequence>
<proteinExistence type="predicted"/>
<accession>A0A8J6TGZ3</accession>